<dbReference type="InterPro" id="IPR032739">
    <property type="entry name" value="MRNIP"/>
</dbReference>
<name>A0A7M7GDP8_NASVI</name>
<dbReference type="PANTHER" id="PTHR15863">
    <property type="entry name" value="MRN COMPLEX-INTERACTING PROTEIN"/>
    <property type="match status" value="1"/>
</dbReference>
<protein>
    <recommendedName>
        <fullName evidence="2">MRN complex-interacting protein N-terminal domain-containing protein</fullName>
    </recommendedName>
</protein>
<organism evidence="3 4">
    <name type="scientific">Nasonia vitripennis</name>
    <name type="common">Parasitic wasp</name>
    <dbReference type="NCBI Taxonomy" id="7425"/>
    <lineage>
        <taxon>Eukaryota</taxon>
        <taxon>Metazoa</taxon>
        <taxon>Ecdysozoa</taxon>
        <taxon>Arthropoda</taxon>
        <taxon>Hexapoda</taxon>
        <taxon>Insecta</taxon>
        <taxon>Pterygota</taxon>
        <taxon>Neoptera</taxon>
        <taxon>Endopterygota</taxon>
        <taxon>Hymenoptera</taxon>
        <taxon>Apocrita</taxon>
        <taxon>Proctotrupomorpha</taxon>
        <taxon>Chalcidoidea</taxon>
        <taxon>Pteromalidae</taxon>
        <taxon>Pteromalinae</taxon>
        <taxon>Nasonia</taxon>
    </lineage>
</organism>
<gene>
    <name evidence="3" type="primary">100678129</name>
</gene>
<dbReference type="GO" id="GO:0005634">
    <property type="term" value="C:nucleus"/>
    <property type="evidence" value="ECO:0007669"/>
    <property type="project" value="TreeGrafter"/>
</dbReference>
<evidence type="ECO:0000256" key="1">
    <source>
        <dbReference type="SAM" id="MobiDB-lite"/>
    </source>
</evidence>
<sequence length="207" mass="23761">MPQEAWVLKCYSCKKFQVQLKKKAKKWQCKVCGSKQDLITIYFKGSTSDCRVNVQNMNAAEGELLDKQPEQSDIGDEYCDDDDIENISQNSQNSHNLSFSCEDMEEFSNSVLEADISEPCVKSDEDYFQRIYTENPNEKENGSLASDTDLPKNDPTNTNEYDFDLSTIDFTIKTYRESTSSSTEKRNQPLKLSIFESNSDFDESLEF</sequence>
<keyword evidence="4" id="KW-1185">Reference proteome</keyword>
<dbReference type="SMR" id="A0A7M7GDP8"/>
<dbReference type="PANTHER" id="PTHR15863:SF2">
    <property type="entry name" value="MRN COMPLEX-INTERACTING PROTEIN"/>
    <property type="match status" value="1"/>
</dbReference>
<dbReference type="Pfam" id="PF15749">
    <property type="entry name" value="MRNIP"/>
    <property type="match status" value="1"/>
</dbReference>
<dbReference type="Proteomes" id="UP000002358">
    <property type="component" value="Chromosome 4"/>
</dbReference>
<dbReference type="OrthoDB" id="5960226at2759"/>
<dbReference type="InterPro" id="IPR049472">
    <property type="entry name" value="MRNIP_N"/>
</dbReference>
<dbReference type="KEGG" id="nvi:100678129"/>
<dbReference type="GO" id="GO:0003682">
    <property type="term" value="F:chromatin binding"/>
    <property type="evidence" value="ECO:0007669"/>
    <property type="project" value="TreeGrafter"/>
</dbReference>
<dbReference type="EnsemblMetazoa" id="XM_003427503">
    <property type="protein sequence ID" value="XP_003427551"/>
    <property type="gene ID" value="LOC100678129"/>
</dbReference>
<evidence type="ECO:0000313" key="4">
    <source>
        <dbReference type="Proteomes" id="UP000002358"/>
    </source>
</evidence>
<dbReference type="InParanoid" id="A0A7M7GDP8"/>
<feature type="domain" description="MRN complex-interacting protein N-terminal" evidence="2">
    <location>
        <begin position="7"/>
        <end position="93"/>
    </location>
</feature>
<evidence type="ECO:0000313" key="3">
    <source>
        <dbReference type="EnsemblMetazoa" id="XP_003427551"/>
    </source>
</evidence>
<dbReference type="GO" id="GO:0007095">
    <property type="term" value="P:mitotic G2 DNA damage checkpoint signaling"/>
    <property type="evidence" value="ECO:0007669"/>
    <property type="project" value="TreeGrafter"/>
</dbReference>
<reference evidence="3" key="1">
    <citation type="submission" date="2021-01" db="UniProtKB">
        <authorList>
            <consortium name="EnsemblMetazoa"/>
        </authorList>
    </citation>
    <scope>IDENTIFICATION</scope>
</reference>
<feature type="region of interest" description="Disordered" evidence="1">
    <location>
        <begin position="134"/>
        <end position="162"/>
    </location>
</feature>
<proteinExistence type="predicted"/>
<evidence type="ECO:0000259" key="2">
    <source>
        <dbReference type="Pfam" id="PF15749"/>
    </source>
</evidence>
<accession>A0A7M7GDP8</accession>
<dbReference type="AlphaFoldDB" id="A0A7M7GDP8"/>